<comment type="caution">
    <text evidence="2">The sequence shown here is derived from an EMBL/GenBank/DDBJ whole genome shotgun (WGS) entry which is preliminary data.</text>
</comment>
<accession>A0ABP8IJ83</accession>
<dbReference type="CDD" id="cd00143">
    <property type="entry name" value="PP2Cc"/>
    <property type="match status" value="1"/>
</dbReference>
<protein>
    <submittedName>
        <fullName evidence="2">Serine/threonine phosphatase PppA</fullName>
    </submittedName>
</protein>
<name>A0ABP8IJ83_9GAMM</name>
<dbReference type="Gene3D" id="3.60.40.10">
    <property type="entry name" value="PPM-type phosphatase domain"/>
    <property type="match status" value="1"/>
</dbReference>
<dbReference type="InterPro" id="IPR001932">
    <property type="entry name" value="PPM-type_phosphatase-like_dom"/>
</dbReference>
<dbReference type="PANTHER" id="PTHR47992">
    <property type="entry name" value="PROTEIN PHOSPHATASE"/>
    <property type="match status" value="1"/>
</dbReference>
<keyword evidence="3" id="KW-1185">Reference proteome</keyword>
<reference evidence="3" key="1">
    <citation type="journal article" date="2019" name="Int. J. Syst. Evol. Microbiol.">
        <title>The Global Catalogue of Microorganisms (GCM) 10K type strain sequencing project: providing services to taxonomists for standard genome sequencing and annotation.</title>
        <authorList>
            <consortium name="The Broad Institute Genomics Platform"/>
            <consortium name="The Broad Institute Genome Sequencing Center for Infectious Disease"/>
            <person name="Wu L."/>
            <person name="Ma J."/>
        </authorList>
    </citation>
    <scope>NUCLEOTIDE SEQUENCE [LARGE SCALE GENOMIC DNA]</scope>
    <source>
        <strain evidence="3">JCM 17728</strain>
    </source>
</reference>
<evidence type="ECO:0000259" key="1">
    <source>
        <dbReference type="PROSITE" id="PS51746"/>
    </source>
</evidence>
<dbReference type="EMBL" id="BAABFV010000001">
    <property type="protein sequence ID" value="GAA4359908.1"/>
    <property type="molecule type" value="Genomic_DNA"/>
</dbReference>
<dbReference type="InterPro" id="IPR015655">
    <property type="entry name" value="PP2C"/>
</dbReference>
<dbReference type="SMART" id="SM00332">
    <property type="entry name" value="PP2Cc"/>
    <property type="match status" value="1"/>
</dbReference>
<proteinExistence type="predicted"/>
<dbReference type="SUPFAM" id="SSF81606">
    <property type="entry name" value="PP2C-like"/>
    <property type="match status" value="1"/>
</dbReference>
<evidence type="ECO:0000313" key="2">
    <source>
        <dbReference type="EMBL" id="GAA4359908.1"/>
    </source>
</evidence>
<dbReference type="SMART" id="SM00331">
    <property type="entry name" value="PP2C_SIG"/>
    <property type="match status" value="1"/>
</dbReference>
<dbReference type="Proteomes" id="UP001501011">
    <property type="component" value="Unassembled WGS sequence"/>
</dbReference>
<dbReference type="Pfam" id="PF13672">
    <property type="entry name" value="PP2C_2"/>
    <property type="match status" value="1"/>
</dbReference>
<dbReference type="InterPro" id="IPR036457">
    <property type="entry name" value="PPM-type-like_dom_sf"/>
</dbReference>
<dbReference type="PROSITE" id="PS51746">
    <property type="entry name" value="PPM_2"/>
    <property type="match status" value="1"/>
</dbReference>
<evidence type="ECO:0000313" key="3">
    <source>
        <dbReference type="Proteomes" id="UP001501011"/>
    </source>
</evidence>
<gene>
    <name evidence="2" type="primary">pppA</name>
    <name evidence="2" type="ORF">GCM10023151_11240</name>
</gene>
<feature type="domain" description="PPM-type phosphatase" evidence="1">
    <location>
        <begin position="1"/>
        <end position="227"/>
    </location>
</feature>
<organism evidence="2 3">
    <name type="scientific">Kangiella marina</name>
    <dbReference type="NCBI Taxonomy" id="1079178"/>
    <lineage>
        <taxon>Bacteria</taxon>
        <taxon>Pseudomonadati</taxon>
        <taxon>Pseudomonadota</taxon>
        <taxon>Gammaproteobacteria</taxon>
        <taxon>Kangiellales</taxon>
        <taxon>Kangiellaceae</taxon>
        <taxon>Kangiella</taxon>
    </lineage>
</organism>
<sequence length="249" mass="27197">MGTVREVNEDNYIERPELGLWVVADGMGGHSAGDIASTMVVDALSVLERTGSNEAFIQKIVDTLSITNQKLRQMAFSRFGKKSMVGSTVVVLVCFDNKYTILWAGDSRAYLYNSGKLDQVTRDHSHVNELVDSGALPQDEAEAHPLANVITRAIGAAQDLNIDRLDGDLNSGDIFLLCSDGLNKELTDGEIQQFFTTENVVDINKALIHSALIRGAKDNITAISVKVDMDDEKDDYTIPAQSLKTSDMV</sequence>